<evidence type="ECO:0000256" key="1">
    <source>
        <dbReference type="SAM" id="SignalP"/>
    </source>
</evidence>
<dbReference type="PANTHER" id="PTHR30024">
    <property type="entry name" value="ALIPHATIC SULFONATES-BINDING PROTEIN-RELATED"/>
    <property type="match status" value="1"/>
</dbReference>
<gene>
    <name evidence="3" type="ORF">PY649_22185</name>
</gene>
<evidence type="ECO:0000313" key="4">
    <source>
        <dbReference type="Proteomes" id="UP001172645"/>
    </source>
</evidence>
<evidence type="ECO:0000259" key="2">
    <source>
        <dbReference type="Pfam" id="PF09084"/>
    </source>
</evidence>
<feature type="signal peptide" evidence="1">
    <location>
        <begin position="1"/>
        <end position="25"/>
    </location>
</feature>
<comment type="caution">
    <text evidence="3">The sequence shown here is derived from an EMBL/GenBank/DDBJ whole genome shotgun (WGS) entry which is preliminary data.</text>
</comment>
<feature type="domain" description="SsuA/THI5-like" evidence="2">
    <location>
        <begin position="55"/>
        <end position="247"/>
    </location>
</feature>
<keyword evidence="1" id="KW-0732">Signal</keyword>
<evidence type="ECO:0000313" key="3">
    <source>
        <dbReference type="EMBL" id="MDL2401621.1"/>
    </source>
</evidence>
<dbReference type="CDD" id="cd13558">
    <property type="entry name" value="PBP2_SsuA_like_2"/>
    <property type="match status" value="1"/>
</dbReference>
<dbReference type="SUPFAM" id="SSF53850">
    <property type="entry name" value="Periplasmic binding protein-like II"/>
    <property type="match status" value="1"/>
</dbReference>
<dbReference type="Proteomes" id="UP001172645">
    <property type="component" value="Unassembled WGS sequence"/>
</dbReference>
<sequence length="327" mass="35681">MKRRTLLQAVGIGIIASTSVGRAFAAETTKLVVADQSEFVRNLLDASGERKSLNLSVEFPNFAGGPAILEAMRAGALDIAFVGDTPPIQARASGTLLPIIGTFTRDISEYHLTSRPGLVINKLSELKGKKVSYVEGSGRQVFLIEALNRAGLKLSDVELLNLRVADLPDALRSSAVDVAVLQEPFVTRLAKQAGASPVLDPEERRLLPSTSYFYARPEVLTDPKKVEAIKAFLTAFVRAGKWSNEHREEWAKFYYAGFQHVTPEDADAILKGQSPLVFPTSAEAIPHHQKLIDILYQAGSIKERFDANSSFVGIFDQTIEQARQGSS</sequence>
<dbReference type="Gene3D" id="3.40.190.10">
    <property type="entry name" value="Periplasmic binding protein-like II"/>
    <property type="match status" value="2"/>
</dbReference>
<organism evidence="3 4">
    <name type="scientific">Rhizobium mayense</name>
    <dbReference type="NCBI Taxonomy" id="1312184"/>
    <lineage>
        <taxon>Bacteria</taxon>
        <taxon>Pseudomonadati</taxon>
        <taxon>Pseudomonadota</taxon>
        <taxon>Alphaproteobacteria</taxon>
        <taxon>Hyphomicrobiales</taxon>
        <taxon>Rhizobiaceae</taxon>
        <taxon>Rhizobium/Agrobacterium group</taxon>
        <taxon>Rhizobium</taxon>
    </lineage>
</organism>
<dbReference type="Pfam" id="PF09084">
    <property type="entry name" value="NMT1"/>
    <property type="match status" value="1"/>
</dbReference>
<accession>A0ABT7JZC9</accession>
<proteinExistence type="predicted"/>
<reference evidence="3" key="1">
    <citation type="submission" date="2023-06" db="EMBL/GenBank/DDBJ databases">
        <title>Phylogenetic Diversity of Rhizobium strains.</title>
        <authorList>
            <person name="Moura F.T."/>
            <person name="Helene L.C.F."/>
            <person name="Hungria M."/>
        </authorList>
    </citation>
    <scope>NUCLEOTIDE SEQUENCE</scope>
    <source>
        <strain evidence="3">CCGE526</strain>
    </source>
</reference>
<dbReference type="EMBL" id="JARFYM010000021">
    <property type="protein sequence ID" value="MDL2401621.1"/>
    <property type="molecule type" value="Genomic_DNA"/>
</dbReference>
<name>A0ABT7JZC9_9HYPH</name>
<protein>
    <submittedName>
        <fullName evidence="3">ABC transporter substrate-binding protein</fullName>
    </submittedName>
</protein>
<dbReference type="RefSeq" id="WP_285870859.1">
    <property type="nucleotide sequence ID" value="NZ_JARFYM010000021.1"/>
</dbReference>
<dbReference type="InterPro" id="IPR015168">
    <property type="entry name" value="SsuA/THI5"/>
</dbReference>
<feature type="chain" id="PRO_5046548611" evidence="1">
    <location>
        <begin position="26"/>
        <end position="327"/>
    </location>
</feature>
<keyword evidence="4" id="KW-1185">Reference proteome</keyword>